<evidence type="ECO:0000256" key="8">
    <source>
        <dbReference type="ARBA" id="ARBA00023186"/>
    </source>
</evidence>
<dbReference type="PRINTS" id="PR00625">
    <property type="entry name" value="JDOMAIN"/>
</dbReference>
<dbReference type="InterPro" id="IPR014756">
    <property type="entry name" value="Ig_E-set"/>
</dbReference>
<dbReference type="Pfam" id="PF00226">
    <property type="entry name" value="DnaJ"/>
    <property type="match status" value="1"/>
</dbReference>
<feature type="transmembrane region" description="Helical" evidence="10">
    <location>
        <begin position="203"/>
        <end position="225"/>
    </location>
</feature>
<evidence type="ECO:0000259" key="11">
    <source>
        <dbReference type="PROSITE" id="PS50076"/>
    </source>
</evidence>
<evidence type="ECO:0000256" key="7">
    <source>
        <dbReference type="ARBA" id="ARBA00023136"/>
    </source>
</evidence>
<dbReference type="SUPFAM" id="SSF158702">
    <property type="entry name" value="Sec63 N-terminal domain-like"/>
    <property type="match status" value="1"/>
</dbReference>
<dbReference type="CDD" id="cd06257">
    <property type="entry name" value="DnaJ"/>
    <property type="match status" value="1"/>
</dbReference>
<feature type="transmembrane region" description="Helical" evidence="10">
    <location>
        <begin position="73"/>
        <end position="93"/>
    </location>
</feature>
<dbReference type="PROSITE" id="PS00636">
    <property type="entry name" value="DNAJ_1"/>
    <property type="match status" value="1"/>
</dbReference>
<keyword evidence="13" id="KW-1185">Reference proteome</keyword>
<dbReference type="GO" id="GO:0006620">
    <property type="term" value="P:post-translational protein targeting to endoplasmic reticulum membrane"/>
    <property type="evidence" value="ECO:0007669"/>
    <property type="project" value="TreeGrafter"/>
</dbReference>
<keyword evidence="3 10" id="KW-0812">Transmembrane</keyword>
<dbReference type="EMBL" id="MU864350">
    <property type="protein sequence ID" value="KAK4193607.1"/>
    <property type="molecule type" value="Genomic_DNA"/>
</dbReference>
<dbReference type="InterPro" id="IPR001623">
    <property type="entry name" value="DnaJ_domain"/>
</dbReference>
<dbReference type="Proteomes" id="UP001302126">
    <property type="component" value="Unassembled WGS sequence"/>
</dbReference>
<proteinExistence type="predicted"/>
<comment type="caution">
    <text evidence="12">The sequence shown here is derived from an EMBL/GenBank/DDBJ whole genome shotgun (WGS) entry which is preliminary data.</text>
</comment>
<gene>
    <name evidence="12" type="ORF">QBC35DRAFT_1344</name>
</gene>
<dbReference type="Gene3D" id="2.60.40.150">
    <property type="entry name" value="C2 domain"/>
    <property type="match status" value="1"/>
</dbReference>
<organism evidence="12 13">
    <name type="scientific">Podospora australis</name>
    <dbReference type="NCBI Taxonomy" id="1536484"/>
    <lineage>
        <taxon>Eukaryota</taxon>
        <taxon>Fungi</taxon>
        <taxon>Dikarya</taxon>
        <taxon>Ascomycota</taxon>
        <taxon>Pezizomycotina</taxon>
        <taxon>Sordariomycetes</taxon>
        <taxon>Sordariomycetidae</taxon>
        <taxon>Sordariales</taxon>
        <taxon>Podosporaceae</taxon>
        <taxon>Podospora</taxon>
    </lineage>
</organism>
<dbReference type="GO" id="GO:0031207">
    <property type="term" value="C:Sec62/Sec63 complex"/>
    <property type="evidence" value="ECO:0007669"/>
    <property type="project" value="TreeGrafter"/>
</dbReference>
<evidence type="ECO:0000256" key="5">
    <source>
        <dbReference type="ARBA" id="ARBA00022927"/>
    </source>
</evidence>
<dbReference type="GO" id="GO:0006614">
    <property type="term" value="P:SRP-dependent cotranslational protein targeting to membrane"/>
    <property type="evidence" value="ECO:0007669"/>
    <property type="project" value="TreeGrafter"/>
</dbReference>
<keyword evidence="2" id="KW-0813">Transport</keyword>
<keyword evidence="8" id="KW-0143">Chaperone</keyword>
<evidence type="ECO:0000256" key="9">
    <source>
        <dbReference type="SAM" id="MobiDB-lite"/>
    </source>
</evidence>
<dbReference type="PROSITE" id="PS50076">
    <property type="entry name" value="DNAJ_2"/>
    <property type="match status" value="1"/>
</dbReference>
<accession>A0AAN6X7N5</accession>
<dbReference type="InterPro" id="IPR036869">
    <property type="entry name" value="J_dom_sf"/>
</dbReference>
<dbReference type="SUPFAM" id="SSF81296">
    <property type="entry name" value="E set domains"/>
    <property type="match status" value="1"/>
</dbReference>
<dbReference type="InterPro" id="IPR004179">
    <property type="entry name" value="Sec63-dom"/>
</dbReference>
<evidence type="ECO:0000256" key="4">
    <source>
        <dbReference type="ARBA" id="ARBA00022824"/>
    </source>
</evidence>
<dbReference type="InterPro" id="IPR035892">
    <property type="entry name" value="C2_domain_sf"/>
</dbReference>
<reference evidence="12" key="2">
    <citation type="submission" date="2023-05" db="EMBL/GenBank/DDBJ databases">
        <authorList>
            <consortium name="Lawrence Berkeley National Laboratory"/>
            <person name="Steindorff A."/>
            <person name="Hensen N."/>
            <person name="Bonometti L."/>
            <person name="Westerberg I."/>
            <person name="Brannstrom I.O."/>
            <person name="Guillou S."/>
            <person name="Cros-Aarteil S."/>
            <person name="Calhoun S."/>
            <person name="Haridas S."/>
            <person name="Kuo A."/>
            <person name="Mondo S."/>
            <person name="Pangilinan J."/>
            <person name="Riley R."/>
            <person name="Labutti K."/>
            <person name="Andreopoulos B."/>
            <person name="Lipzen A."/>
            <person name="Chen C."/>
            <person name="Yanf M."/>
            <person name="Daum C."/>
            <person name="Ng V."/>
            <person name="Clum A."/>
            <person name="Ohm R."/>
            <person name="Martin F."/>
            <person name="Silar P."/>
            <person name="Natvig D."/>
            <person name="Lalanne C."/>
            <person name="Gautier V."/>
            <person name="Ament-Velasquez S.L."/>
            <person name="Kruys A."/>
            <person name="Hutchinson M.I."/>
            <person name="Powell A.J."/>
            <person name="Barry K."/>
            <person name="Miller A.N."/>
            <person name="Grigoriev I.V."/>
            <person name="Debuchy R."/>
            <person name="Gladieux P."/>
            <person name="Thoren M.H."/>
            <person name="Johannesson H."/>
        </authorList>
    </citation>
    <scope>NUCLEOTIDE SEQUENCE</scope>
    <source>
        <strain evidence="12">PSN309</strain>
    </source>
</reference>
<dbReference type="SUPFAM" id="SSF46565">
    <property type="entry name" value="Chaperone J-domain"/>
    <property type="match status" value="1"/>
</dbReference>
<sequence>MSTDYAYDEEGYLWPFFVFTLTLIITLPLTYILVKRSRDPAASFPRIQTNYTIKDADLVDSLRKKEKRKDRKLWLIIAVAVGWAVMGYMLVLIQNTEVPTQKIWNPYDILNIAESATEKQIKKKYKMLSLQFHPDKAKPDASKNETLEDLNNRYVEISKAYQALTDEDVRNNYIQYGNPDGKQGYSINIALPKAIVSDGNGKYVVLVYSMLFGILLPYLVGSWWYGTLRRSKEGVLMESANRLFREYKDTIDEGGVISALSTGKEYEELFKGDKADSGLSKVESRILAEGELTPLAGGLSVKDKEKLEDLESGAQRKAFALLWAYLGRIDLEDPVLNKAKFAVAPIAHSLNKSFTAISLAYMNTGPLLASYYASQLLIQALPPKSSPLLQLPYFNPAVVKAVDGDSRIHMNVQDFMDRPDAKRRSMVVGKGLLTDEQYREAVSVAKQLPFFRVAKAFFKVTGEKFILPSSLVTLVVKGRFVPPGSENVPEIEPMDLEDIDAAEDDLDAILGRKVKKQIGTDEKGKPIYETVAEEPISAPLAASPYFSRDHSPRWHVFLTDSKQGRVAVPPFTFAQFDRPIFEADGKTPTFAMQTLKAQFQAPPQAGHYTFVMHAVCDSYVGFDTKLEVTLIVEEASKANEMDVKEDEISEPDEDSIAGIMRGAKGGPVAAPKPKKKAAESDDEDEDSESGTDEEADDTSDTNTDTEEEDN</sequence>
<feature type="transmembrane region" description="Helical" evidence="10">
    <location>
        <begin position="12"/>
        <end position="34"/>
    </location>
</feature>
<feature type="domain" description="J" evidence="11">
    <location>
        <begin position="105"/>
        <end position="177"/>
    </location>
</feature>
<dbReference type="GO" id="GO:0008320">
    <property type="term" value="F:protein transmembrane transporter activity"/>
    <property type="evidence" value="ECO:0007669"/>
    <property type="project" value="TreeGrafter"/>
</dbReference>
<dbReference type="SMART" id="SM00271">
    <property type="entry name" value="DnaJ"/>
    <property type="match status" value="1"/>
</dbReference>
<dbReference type="InterPro" id="IPR018253">
    <property type="entry name" value="DnaJ_domain_CS"/>
</dbReference>
<keyword evidence="4" id="KW-0256">Endoplasmic reticulum</keyword>
<evidence type="ECO:0000256" key="6">
    <source>
        <dbReference type="ARBA" id="ARBA00022989"/>
    </source>
</evidence>
<evidence type="ECO:0000256" key="1">
    <source>
        <dbReference type="ARBA" id="ARBA00004477"/>
    </source>
</evidence>
<feature type="region of interest" description="Disordered" evidence="9">
    <location>
        <begin position="641"/>
        <end position="710"/>
    </location>
</feature>
<dbReference type="Gene3D" id="1.10.287.110">
    <property type="entry name" value="DnaJ domain"/>
    <property type="match status" value="1"/>
</dbReference>
<dbReference type="PANTHER" id="PTHR24075:SF0">
    <property type="entry name" value="TRANSLOCATION PROTEIN SEC63 HOMOLOG"/>
    <property type="match status" value="1"/>
</dbReference>
<protein>
    <submittedName>
        <fullName evidence="12">Sec63 Brl domain-containing protein</fullName>
    </submittedName>
</protein>
<dbReference type="FunFam" id="1.10.287.110:FF:000039">
    <property type="entry name" value="Protein translocation complex component (Npl1)"/>
    <property type="match status" value="1"/>
</dbReference>
<dbReference type="GO" id="GO:0003723">
    <property type="term" value="F:RNA binding"/>
    <property type="evidence" value="ECO:0007669"/>
    <property type="project" value="TreeGrafter"/>
</dbReference>
<feature type="compositionally biased region" description="Acidic residues" evidence="9">
    <location>
        <begin position="680"/>
        <end position="710"/>
    </location>
</feature>
<keyword evidence="7 10" id="KW-0472">Membrane</keyword>
<dbReference type="SMART" id="SM00973">
    <property type="entry name" value="Sec63"/>
    <property type="match status" value="1"/>
</dbReference>
<evidence type="ECO:0000256" key="3">
    <source>
        <dbReference type="ARBA" id="ARBA00022692"/>
    </source>
</evidence>
<dbReference type="Gene3D" id="1.10.150.20">
    <property type="entry name" value="5' to 3' exonuclease, C-terminal subdomain"/>
    <property type="match status" value="1"/>
</dbReference>
<comment type="subcellular location">
    <subcellularLocation>
        <location evidence="1">Endoplasmic reticulum membrane</location>
        <topology evidence="1">Multi-pass membrane protein</topology>
    </subcellularLocation>
</comment>
<keyword evidence="6 10" id="KW-1133">Transmembrane helix</keyword>
<dbReference type="Pfam" id="PF02889">
    <property type="entry name" value="Sec63"/>
    <property type="match status" value="1"/>
</dbReference>
<feature type="compositionally biased region" description="Acidic residues" evidence="9">
    <location>
        <begin position="643"/>
        <end position="655"/>
    </location>
</feature>
<name>A0AAN6X7N5_9PEZI</name>
<dbReference type="PANTHER" id="PTHR24075">
    <property type="entry name" value="SEC63 DOMAIN-CONTAINING"/>
    <property type="match status" value="1"/>
</dbReference>
<evidence type="ECO:0000256" key="2">
    <source>
        <dbReference type="ARBA" id="ARBA00022448"/>
    </source>
</evidence>
<reference evidence="12" key="1">
    <citation type="journal article" date="2023" name="Mol. Phylogenet. Evol.">
        <title>Genome-scale phylogeny and comparative genomics of the fungal order Sordariales.</title>
        <authorList>
            <person name="Hensen N."/>
            <person name="Bonometti L."/>
            <person name="Westerberg I."/>
            <person name="Brannstrom I.O."/>
            <person name="Guillou S."/>
            <person name="Cros-Aarteil S."/>
            <person name="Calhoun S."/>
            <person name="Haridas S."/>
            <person name="Kuo A."/>
            <person name="Mondo S."/>
            <person name="Pangilinan J."/>
            <person name="Riley R."/>
            <person name="LaButti K."/>
            <person name="Andreopoulos B."/>
            <person name="Lipzen A."/>
            <person name="Chen C."/>
            <person name="Yan M."/>
            <person name="Daum C."/>
            <person name="Ng V."/>
            <person name="Clum A."/>
            <person name="Steindorff A."/>
            <person name="Ohm R.A."/>
            <person name="Martin F."/>
            <person name="Silar P."/>
            <person name="Natvig D.O."/>
            <person name="Lalanne C."/>
            <person name="Gautier V."/>
            <person name="Ament-Velasquez S.L."/>
            <person name="Kruys A."/>
            <person name="Hutchinson M.I."/>
            <person name="Powell A.J."/>
            <person name="Barry K."/>
            <person name="Miller A.N."/>
            <person name="Grigoriev I.V."/>
            <person name="Debuchy R."/>
            <person name="Gladieux P."/>
            <person name="Hiltunen Thoren M."/>
            <person name="Johannesson H."/>
        </authorList>
    </citation>
    <scope>NUCLEOTIDE SEQUENCE</scope>
    <source>
        <strain evidence="12">PSN309</strain>
    </source>
</reference>
<evidence type="ECO:0000256" key="10">
    <source>
        <dbReference type="SAM" id="Phobius"/>
    </source>
</evidence>
<keyword evidence="5" id="KW-0653">Protein transport</keyword>
<evidence type="ECO:0000313" key="12">
    <source>
        <dbReference type="EMBL" id="KAK4193607.1"/>
    </source>
</evidence>
<dbReference type="AlphaFoldDB" id="A0AAN6X7N5"/>
<evidence type="ECO:0000313" key="13">
    <source>
        <dbReference type="Proteomes" id="UP001302126"/>
    </source>
</evidence>